<evidence type="ECO:0000313" key="2">
    <source>
        <dbReference type="EMBL" id="HGT48713.1"/>
    </source>
</evidence>
<name>A0A832G311_9BACT</name>
<sequence>MIKIISISLILFFIPFSFAQSEIEKYKFDGEKRLKNIKMLTEVGENAEAYFSFDGKKLIYQATVDTLKCDQIFIMNIDGSDKHMVSTGKGRTTCAYFYPDGEKILYASTHHFDDNCPEPPDRSKGYVWKLYDSYDIFMANKDGSALVQLTNSGKYDAEATISPKGDKIVFTSTRDGDPELYLMDLDGSNQTRLTFERGYDGGAFFSYDGKKIVFRASRPKTEKELEDYNELVNEGLVRPTNLEIFVMDADGKNMKQVTNLGKASFAPFFHPDGKRIIFSSNYGSSNGRDFNLFMINIDGTGLEQITFNPTFDGFPMFSPDGKYLVFGSNRFNKNPNDTNIFIAEWVEE</sequence>
<dbReference type="InterPro" id="IPR011659">
    <property type="entry name" value="WD40"/>
</dbReference>
<accession>A0A832G311</accession>
<reference evidence="2" key="1">
    <citation type="journal article" date="2020" name="mSystems">
        <title>Genome- and Community-Level Interaction Insights into Carbon Utilization and Element Cycling Functions of Hydrothermarchaeota in Hydrothermal Sediment.</title>
        <authorList>
            <person name="Zhou Z."/>
            <person name="Liu Y."/>
            <person name="Xu W."/>
            <person name="Pan J."/>
            <person name="Luo Z.H."/>
            <person name="Li M."/>
        </authorList>
    </citation>
    <scope>NUCLEOTIDE SEQUENCE [LARGE SCALE GENOMIC DNA]</scope>
    <source>
        <strain evidence="2">SpSt-500</strain>
    </source>
</reference>
<protein>
    <recommendedName>
        <fullName evidence="3">TolB protein</fullName>
    </recommendedName>
</protein>
<dbReference type="InterPro" id="IPR011042">
    <property type="entry name" value="6-blade_b-propeller_TolB-like"/>
</dbReference>
<organism evidence="2">
    <name type="scientific">Ignavibacterium album</name>
    <dbReference type="NCBI Taxonomy" id="591197"/>
    <lineage>
        <taxon>Bacteria</taxon>
        <taxon>Pseudomonadati</taxon>
        <taxon>Ignavibacteriota</taxon>
        <taxon>Ignavibacteria</taxon>
        <taxon>Ignavibacteriales</taxon>
        <taxon>Ignavibacteriaceae</taxon>
        <taxon>Ignavibacterium</taxon>
    </lineage>
</organism>
<dbReference type="Pfam" id="PF07676">
    <property type="entry name" value="PD40"/>
    <property type="match status" value="5"/>
</dbReference>
<dbReference type="PANTHER" id="PTHR36842:SF1">
    <property type="entry name" value="PROTEIN TOLB"/>
    <property type="match status" value="1"/>
</dbReference>
<comment type="similarity">
    <text evidence="1">Belongs to the TolB family.</text>
</comment>
<dbReference type="EMBL" id="DSVI01000019">
    <property type="protein sequence ID" value="HGT48713.1"/>
    <property type="molecule type" value="Genomic_DNA"/>
</dbReference>
<dbReference type="Gene3D" id="2.120.10.30">
    <property type="entry name" value="TolB, C-terminal domain"/>
    <property type="match status" value="3"/>
</dbReference>
<dbReference type="SUPFAM" id="SSF69304">
    <property type="entry name" value="Tricorn protease N-terminal domain"/>
    <property type="match status" value="1"/>
</dbReference>
<dbReference type="PANTHER" id="PTHR36842">
    <property type="entry name" value="PROTEIN TOLB HOMOLOG"/>
    <property type="match status" value="1"/>
</dbReference>
<evidence type="ECO:0008006" key="3">
    <source>
        <dbReference type="Google" id="ProtNLM"/>
    </source>
</evidence>
<proteinExistence type="inferred from homology"/>
<evidence type="ECO:0000256" key="1">
    <source>
        <dbReference type="ARBA" id="ARBA00009820"/>
    </source>
</evidence>
<comment type="caution">
    <text evidence="2">The sequence shown here is derived from an EMBL/GenBank/DDBJ whole genome shotgun (WGS) entry which is preliminary data.</text>
</comment>
<dbReference type="AlphaFoldDB" id="A0A832G311"/>
<gene>
    <name evidence="2" type="ORF">ENS56_11800</name>
</gene>